<sequence length="132" mass="14453">MNDDSMSSQVETGNHKISGLILAGGEGRRMEGRDKGLISLADKPLVEYAIECLQPLVDDLSISCNRNRELYQGYRLDCISDKEQSFQGPMAGLAAGLQHARHEWLLVMPCDTPLMTTEVMSQLLACIKASGP</sequence>
<keyword evidence="7" id="KW-0501">Molybdenum cofactor biosynthesis</keyword>
<dbReference type="EMBL" id="MABE01000295">
    <property type="protein sequence ID" value="OUS40609.1"/>
    <property type="molecule type" value="Genomic_DNA"/>
</dbReference>
<proteinExistence type="predicted"/>
<evidence type="ECO:0000259" key="8">
    <source>
        <dbReference type="Pfam" id="PF12804"/>
    </source>
</evidence>
<feature type="domain" description="MobA-like NTP transferase" evidence="8">
    <location>
        <begin position="19"/>
        <end position="131"/>
    </location>
</feature>
<dbReference type="Pfam" id="PF12804">
    <property type="entry name" value="NTP_transf_3"/>
    <property type="match status" value="1"/>
</dbReference>
<gene>
    <name evidence="9" type="ORF">A9R00_05140</name>
</gene>
<dbReference type="InterPro" id="IPR013482">
    <property type="entry name" value="Molybde_CF_guanTrfase"/>
</dbReference>
<dbReference type="PANTHER" id="PTHR19136:SF81">
    <property type="entry name" value="MOLYBDENUM COFACTOR GUANYLYLTRANSFERASE"/>
    <property type="match status" value="1"/>
</dbReference>
<accession>A0A1Y5HTL1</accession>
<dbReference type="GO" id="GO:0046872">
    <property type="term" value="F:metal ion binding"/>
    <property type="evidence" value="ECO:0007669"/>
    <property type="project" value="UniProtKB-KW"/>
</dbReference>
<dbReference type="SUPFAM" id="SSF53448">
    <property type="entry name" value="Nucleotide-diphospho-sugar transferases"/>
    <property type="match status" value="1"/>
</dbReference>
<name>A0A1Y5HTL1_OLEAN</name>
<evidence type="ECO:0000256" key="1">
    <source>
        <dbReference type="ARBA" id="ARBA00022490"/>
    </source>
</evidence>
<evidence type="ECO:0000313" key="10">
    <source>
        <dbReference type="Proteomes" id="UP000227088"/>
    </source>
</evidence>
<dbReference type="InterPro" id="IPR025877">
    <property type="entry name" value="MobA-like_NTP_Trfase"/>
</dbReference>
<dbReference type="AlphaFoldDB" id="A0A1Y5HTL1"/>
<keyword evidence="3" id="KW-0479">Metal-binding</keyword>
<dbReference type="PANTHER" id="PTHR19136">
    <property type="entry name" value="MOLYBDENUM COFACTOR GUANYLYLTRANSFERASE"/>
    <property type="match status" value="1"/>
</dbReference>
<evidence type="ECO:0000256" key="5">
    <source>
        <dbReference type="ARBA" id="ARBA00022842"/>
    </source>
</evidence>
<dbReference type="GO" id="GO:1902758">
    <property type="term" value="P:bis(molybdopterin guanine dinucleotide)molybdenum biosynthetic process"/>
    <property type="evidence" value="ECO:0007669"/>
    <property type="project" value="TreeGrafter"/>
</dbReference>
<feature type="non-terminal residue" evidence="9">
    <location>
        <position position="132"/>
    </location>
</feature>
<dbReference type="GO" id="GO:0005525">
    <property type="term" value="F:GTP binding"/>
    <property type="evidence" value="ECO:0007669"/>
    <property type="project" value="UniProtKB-KW"/>
</dbReference>
<evidence type="ECO:0000256" key="3">
    <source>
        <dbReference type="ARBA" id="ARBA00022723"/>
    </source>
</evidence>
<reference evidence="10" key="1">
    <citation type="journal article" date="2017" name="Proc. Natl. Acad. Sci. U.S.A.">
        <title>Simulation of Deepwater Horizon oil plume reveals substrate specialization within a complex community of hydrocarbon degraders.</title>
        <authorList>
            <person name="Hu P."/>
            <person name="Dubinsky E.A."/>
            <person name="Probst A.J."/>
            <person name="Wang J."/>
            <person name="Sieber C.M.K."/>
            <person name="Tom L.M."/>
            <person name="Gardinali P."/>
            <person name="Banfield J.F."/>
            <person name="Atlas R.M."/>
            <person name="Andersen G.L."/>
        </authorList>
    </citation>
    <scope>NUCLEOTIDE SEQUENCE [LARGE SCALE GENOMIC DNA]</scope>
</reference>
<evidence type="ECO:0000313" key="9">
    <source>
        <dbReference type="EMBL" id="OUS40609.1"/>
    </source>
</evidence>
<keyword evidence="6" id="KW-0342">GTP-binding</keyword>
<keyword evidence="1" id="KW-0963">Cytoplasm</keyword>
<evidence type="ECO:0000256" key="7">
    <source>
        <dbReference type="ARBA" id="ARBA00023150"/>
    </source>
</evidence>
<evidence type="ECO:0000256" key="2">
    <source>
        <dbReference type="ARBA" id="ARBA00022679"/>
    </source>
</evidence>
<dbReference type="GO" id="GO:0016779">
    <property type="term" value="F:nucleotidyltransferase activity"/>
    <property type="evidence" value="ECO:0007669"/>
    <property type="project" value="UniProtKB-ARBA"/>
</dbReference>
<dbReference type="InterPro" id="IPR029044">
    <property type="entry name" value="Nucleotide-diphossugar_trans"/>
</dbReference>
<protein>
    <recommendedName>
        <fullName evidence="8">MobA-like NTP transferase domain-containing protein</fullName>
    </recommendedName>
</protein>
<keyword evidence="5" id="KW-0460">Magnesium</keyword>
<organism evidence="9 10">
    <name type="scientific">Oleispira antarctica</name>
    <dbReference type="NCBI Taxonomy" id="188908"/>
    <lineage>
        <taxon>Bacteria</taxon>
        <taxon>Pseudomonadati</taxon>
        <taxon>Pseudomonadota</taxon>
        <taxon>Gammaproteobacteria</taxon>
        <taxon>Oceanospirillales</taxon>
        <taxon>Oceanospirillaceae</taxon>
        <taxon>Oleispira</taxon>
    </lineage>
</organism>
<evidence type="ECO:0000256" key="6">
    <source>
        <dbReference type="ARBA" id="ARBA00023134"/>
    </source>
</evidence>
<evidence type="ECO:0000256" key="4">
    <source>
        <dbReference type="ARBA" id="ARBA00022741"/>
    </source>
</evidence>
<dbReference type="Gene3D" id="3.90.550.10">
    <property type="entry name" value="Spore Coat Polysaccharide Biosynthesis Protein SpsA, Chain A"/>
    <property type="match status" value="1"/>
</dbReference>
<dbReference type="CDD" id="cd02503">
    <property type="entry name" value="MobA"/>
    <property type="match status" value="1"/>
</dbReference>
<dbReference type="Proteomes" id="UP000227088">
    <property type="component" value="Unassembled WGS sequence"/>
</dbReference>
<keyword evidence="2" id="KW-0808">Transferase</keyword>
<keyword evidence="4" id="KW-0547">Nucleotide-binding</keyword>
<comment type="caution">
    <text evidence="9">The sequence shown here is derived from an EMBL/GenBank/DDBJ whole genome shotgun (WGS) entry which is preliminary data.</text>
</comment>